<proteinExistence type="predicted"/>
<name>A0ABX0W6R3_9RHOB</name>
<dbReference type="Pfam" id="PF11927">
    <property type="entry name" value="HODM_asu-like"/>
    <property type="match status" value="1"/>
</dbReference>
<evidence type="ECO:0000313" key="1">
    <source>
        <dbReference type="EMBL" id="NIZ61262.1"/>
    </source>
</evidence>
<dbReference type="RefSeq" id="WP_167683832.1">
    <property type="nucleotide sequence ID" value="NZ_QHLQ01000008.1"/>
</dbReference>
<gene>
    <name evidence="1" type="ORF">DL239_09785</name>
</gene>
<comment type="caution">
    <text evidence="1">The sequence shown here is derived from an EMBL/GenBank/DDBJ whole genome shotgun (WGS) entry which is preliminary data.</text>
</comment>
<sequence length="245" mass="27988">MDVILQKQIPFNPLQAQKLPGIQPLPPQDWLRPDEASTAQIAVRRQLLDDRRDDVLMLDPEAMPAAQELLRMVLAQRYSPEDQEVQPGGGQSVTIDWEDPLGTLGRITQQDFCILEKRGDEHVMTGAVLCFPASWKLSEKFMAPLTGIHTPVPSYDTGIAKRVQRLFDGVQPGRPLWRYNGLWYQDPALHQPRSHYEARNEVHDAAAEYMRSEKQMILRLPETRAVVFCIHTYVLAKRDVLAQWG</sequence>
<organism evidence="1 2">
    <name type="scientific">Parasedimentitalea denitrificans</name>
    <dbReference type="NCBI Taxonomy" id="2211118"/>
    <lineage>
        <taxon>Bacteria</taxon>
        <taxon>Pseudomonadati</taxon>
        <taxon>Pseudomonadota</taxon>
        <taxon>Alphaproteobacteria</taxon>
        <taxon>Rhodobacterales</taxon>
        <taxon>Paracoccaceae</taxon>
        <taxon>Parasedimentitalea</taxon>
    </lineage>
</organism>
<reference evidence="1 2" key="1">
    <citation type="submission" date="2018-05" db="EMBL/GenBank/DDBJ databases">
        <authorList>
            <person name="Zhang Y.-J."/>
        </authorList>
    </citation>
    <scope>NUCLEOTIDE SEQUENCE [LARGE SCALE GENOMIC DNA]</scope>
    <source>
        <strain evidence="1 2">CY04</strain>
    </source>
</reference>
<dbReference type="EMBL" id="QHLQ01000008">
    <property type="protein sequence ID" value="NIZ61262.1"/>
    <property type="molecule type" value="Genomic_DNA"/>
</dbReference>
<evidence type="ECO:0000313" key="2">
    <source>
        <dbReference type="Proteomes" id="UP001429564"/>
    </source>
</evidence>
<dbReference type="Proteomes" id="UP001429564">
    <property type="component" value="Unassembled WGS sequence"/>
</dbReference>
<keyword evidence="2" id="KW-1185">Reference proteome</keyword>
<dbReference type="InterPro" id="IPR021848">
    <property type="entry name" value="HODM_asu-like"/>
</dbReference>
<accession>A0ABX0W6R3</accession>
<protein>
    <submittedName>
        <fullName evidence="1">DUF3445 domain-containing protein</fullName>
    </submittedName>
</protein>